<dbReference type="InterPro" id="IPR036388">
    <property type="entry name" value="WH-like_DNA-bd_sf"/>
</dbReference>
<reference evidence="3" key="1">
    <citation type="submission" date="2022-04" db="EMBL/GenBank/DDBJ databases">
        <title>Complete genome of Methanoplanus endosymbiosus DSM 3599.</title>
        <authorList>
            <person name="Chen S.-C."/>
            <person name="You Y.-T."/>
            <person name="Zhou Y.-Z."/>
            <person name="Lai M.-C."/>
        </authorList>
    </citation>
    <scope>NUCLEOTIDE SEQUENCE</scope>
    <source>
        <strain evidence="3">DSM 3599</strain>
    </source>
</reference>
<evidence type="ECO:0000259" key="2">
    <source>
        <dbReference type="Pfam" id="PF13271"/>
    </source>
</evidence>
<keyword evidence="4" id="KW-1185">Reference proteome</keyword>
<dbReference type="Proteomes" id="UP001060368">
    <property type="component" value="Chromosome"/>
</dbReference>
<dbReference type="InterPro" id="IPR025139">
    <property type="entry name" value="DUF4062"/>
</dbReference>
<dbReference type="Gene3D" id="3.30.565.60">
    <property type="match status" value="1"/>
</dbReference>
<dbReference type="RefSeq" id="WP_257743284.1">
    <property type="nucleotide sequence ID" value="NZ_CP096115.1"/>
</dbReference>
<dbReference type="Pfam" id="PF13412">
    <property type="entry name" value="HTH_24"/>
    <property type="match status" value="1"/>
</dbReference>
<dbReference type="EMBL" id="CP096115">
    <property type="protein sequence ID" value="UUX93144.1"/>
    <property type="molecule type" value="Genomic_DNA"/>
</dbReference>
<organism evidence="3 4">
    <name type="scientific">Methanoplanus endosymbiosus</name>
    <dbReference type="NCBI Taxonomy" id="33865"/>
    <lineage>
        <taxon>Archaea</taxon>
        <taxon>Methanobacteriati</taxon>
        <taxon>Methanobacteriota</taxon>
        <taxon>Stenosarchaea group</taxon>
        <taxon>Methanomicrobia</taxon>
        <taxon>Methanomicrobiales</taxon>
        <taxon>Methanomicrobiaceae</taxon>
        <taxon>Methanoplanus</taxon>
    </lineage>
</organism>
<dbReference type="InterPro" id="IPR036390">
    <property type="entry name" value="WH_DNA-bd_sf"/>
</dbReference>
<evidence type="ECO:0000313" key="3">
    <source>
        <dbReference type="EMBL" id="UUX93144.1"/>
    </source>
</evidence>
<feature type="compositionally biased region" description="Basic residues" evidence="1">
    <location>
        <begin position="509"/>
        <end position="519"/>
    </location>
</feature>
<dbReference type="InterPro" id="IPR038475">
    <property type="entry name" value="RecG_C_sf"/>
</dbReference>
<feature type="region of interest" description="Disordered" evidence="1">
    <location>
        <begin position="399"/>
        <end position="468"/>
    </location>
</feature>
<accession>A0A9E7PQJ3</accession>
<dbReference type="Pfam" id="PF13271">
    <property type="entry name" value="DUF4062"/>
    <property type="match status" value="1"/>
</dbReference>
<dbReference type="GeneID" id="74306671"/>
<dbReference type="AlphaFoldDB" id="A0A9E7PQJ3"/>
<proteinExistence type="predicted"/>
<name>A0A9E7PQJ3_9EURY</name>
<dbReference type="KEGG" id="mend:L6E24_03210"/>
<protein>
    <submittedName>
        <fullName evidence="3">DUF4062 domain-containing protein</fullName>
    </submittedName>
</protein>
<feature type="region of interest" description="Disordered" evidence="1">
    <location>
        <begin position="508"/>
        <end position="530"/>
    </location>
</feature>
<feature type="domain" description="DUF4062" evidence="2">
    <location>
        <begin position="3"/>
        <end position="88"/>
    </location>
</feature>
<gene>
    <name evidence="3" type="ORF">L6E24_03210</name>
</gene>
<evidence type="ECO:0000313" key="4">
    <source>
        <dbReference type="Proteomes" id="UP001060368"/>
    </source>
</evidence>
<evidence type="ECO:0000256" key="1">
    <source>
        <dbReference type="SAM" id="MobiDB-lite"/>
    </source>
</evidence>
<dbReference type="PANTHER" id="PTHR30595">
    <property type="entry name" value="GLPR-RELATED TRANSCRIPTIONAL REPRESSOR"/>
    <property type="match status" value="1"/>
</dbReference>
<sequence>MQTEFAEERVTLRDYLRGDALMRRFFEVFVFEDVPATDRHPDRLYLDEVEKCDIYIGLFGTQYGSVYEDNLNLKPSGKSPTEQEFDRATELGKYRLIYIRGRDNAGRHPKMQALISRVESDLIRKRFSTASELLAGVYAALVDYLADKQLIRSGPFDASPCMKADISDLDSERIEWFIRTARSGRHFPLSGDVSVSELLKHLNLMDGDYLTNAAVLLFGKKPQRFLISSEIKCARFHGTEVRKPIPSYQVYKGTVFELVDQAVDFVLSKIDLYVGTRENGSQAPVRYEIPKEVVAEAIVNAVAHRDYASNGSVQVMLFSDRLEIWNPGALPPSLTLEKLRVAHGSVPENPLLAEPMYLTKYIERMGTGTGDMIRRCIEAGLPEPEFTVTDGFRTVIHMVKAEEKPSEKTESTREKTESTREKTESTREETESTREKTESTREKTESTREETESTRDKTESTRDKTEETREKIITLISENPFVTMDEMAQKTGISSKGVEWQIKQLKNSGRIKRSGPKKGGHWEIAGDGSN</sequence>
<dbReference type="Gene3D" id="1.10.10.10">
    <property type="entry name" value="Winged helix-like DNA-binding domain superfamily/Winged helix DNA-binding domain"/>
    <property type="match status" value="1"/>
</dbReference>
<dbReference type="Pfam" id="PF13749">
    <property type="entry name" value="HATPase_c_4"/>
    <property type="match status" value="1"/>
</dbReference>
<dbReference type="PANTHER" id="PTHR30595:SF6">
    <property type="entry name" value="SCHLAFEN ALBA-2 DOMAIN-CONTAINING PROTEIN"/>
    <property type="match status" value="1"/>
</dbReference>
<dbReference type="SUPFAM" id="SSF46785">
    <property type="entry name" value="Winged helix' DNA-binding domain"/>
    <property type="match status" value="1"/>
</dbReference>